<evidence type="ECO:0000256" key="1">
    <source>
        <dbReference type="SAM" id="MobiDB-lite"/>
    </source>
</evidence>
<accession>A0ABQ7CLL7</accession>
<organism evidence="2 3">
    <name type="scientific">Brassica cretica</name>
    <name type="common">Mustard</name>
    <dbReference type="NCBI Taxonomy" id="69181"/>
    <lineage>
        <taxon>Eukaryota</taxon>
        <taxon>Viridiplantae</taxon>
        <taxon>Streptophyta</taxon>
        <taxon>Embryophyta</taxon>
        <taxon>Tracheophyta</taxon>
        <taxon>Spermatophyta</taxon>
        <taxon>Magnoliopsida</taxon>
        <taxon>eudicotyledons</taxon>
        <taxon>Gunneridae</taxon>
        <taxon>Pentapetalae</taxon>
        <taxon>rosids</taxon>
        <taxon>malvids</taxon>
        <taxon>Brassicales</taxon>
        <taxon>Brassicaceae</taxon>
        <taxon>Brassiceae</taxon>
        <taxon>Brassica</taxon>
    </lineage>
</organism>
<feature type="compositionally biased region" description="Basic and acidic residues" evidence="1">
    <location>
        <begin position="1"/>
        <end position="14"/>
    </location>
</feature>
<dbReference type="Proteomes" id="UP000266723">
    <property type="component" value="Unassembled WGS sequence"/>
</dbReference>
<protein>
    <submittedName>
        <fullName evidence="2">Uncharacterized protein</fullName>
    </submittedName>
</protein>
<sequence length="132" mass="15227">MKKDRERERELENRNRRRSLPASTAVSTPETRFFPLSPFSFAFDDASSPLRDANGLWSLRFFRSQIWLRDACLRWFPGLWSHGELSQEDGRSSEIVGRAPVVLLSVPTFLHSELLEASQLVGRVLVLPRRLC</sequence>
<dbReference type="EMBL" id="QGKV02000832">
    <property type="protein sequence ID" value="KAF3552405.1"/>
    <property type="molecule type" value="Genomic_DNA"/>
</dbReference>
<reference evidence="2 3" key="1">
    <citation type="journal article" date="2020" name="BMC Genomics">
        <title>Intraspecific diversification of the crop wild relative Brassica cretica Lam. using demographic model selection.</title>
        <authorList>
            <person name="Kioukis A."/>
            <person name="Michalopoulou V.A."/>
            <person name="Briers L."/>
            <person name="Pirintsos S."/>
            <person name="Studholme D.J."/>
            <person name="Pavlidis P."/>
            <person name="Sarris P.F."/>
        </authorList>
    </citation>
    <scope>NUCLEOTIDE SEQUENCE [LARGE SCALE GENOMIC DNA]</scope>
    <source>
        <strain evidence="3">cv. PFS-1207/04</strain>
    </source>
</reference>
<feature type="region of interest" description="Disordered" evidence="1">
    <location>
        <begin position="1"/>
        <end position="28"/>
    </location>
</feature>
<evidence type="ECO:0000313" key="3">
    <source>
        <dbReference type="Proteomes" id="UP000266723"/>
    </source>
</evidence>
<keyword evidence="3" id="KW-1185">Reference proteome</keyword>
<gene>
    <name evidence="2" type="ORF">DY000_02003138</name>
</gene>
<comment type="caution">
    <text evidence="2">The sequence shown here is derived from an EMBL/GenBank/DDBJ whole genome shotgun (WGS) entry which is preliminary data.</text>
</comment>
<proteinExistence type="predicted"/>
<name>A0ABQ7CLL7_BRACR</name>
<evidence type="ECO:0000313" key="2">
    <source>
        <dbReference type="EMBL" id="KAF3552405.1"/>
    </source>
</evidence>